<dbReference type="CDD" id="cd09895">
    <property type="entry name" value="NGN_SP_UpxY"/>
    <property type="match status" value="1"/>
</dbReference>
<keyword evidence="6" id="KW-1185">Reference proteome</keyword>
<dbReference type="GO" id="GO:0006354">
    <property type="term" value="P:DNA-templated transcription elongation"/>
    <property type="evidence" value="ECO:0007669"/>
    <property type="project" value="InterPro"/>
</dbReference>
<dbReference type="OrthoDB" id="9796143at2"/>
<proteinExistence type="predicted"/>
<protein>
    <submittedName>
        <fullName evidence="5">Transcription antitermination factor NusG</fullName>
    </submittedName>
</protein>
<dbReference type="AlphaFoldDB" id="A0A4R6ILY7"/>
<dbReference type="InterPro" id="IPR036735">
    <property type="entry name" value="NGN_dom_sf"/>
</dbReference>
<gene>
    <name evidence="5" type="ORF">CLV32_2119</name>
</gene>
<keyword evidence="1" id="KW-0889">Transcription antitermination</keyword>
<dbReference type="GO" id="GO:0031564">
    <property type="term" value="P:transcription antitermination"/>
    <property type="evidence" value="ECO:0007669"/>
    <property type="project" value="UniProtKB-KW"/>
</dbReference>
<name>A0A4R6ILY7_9SPHI</name>
<dbReference type="SUPFAM" id="SSF82679">
    <property type="entry name" value="N-utilization substance G protein NusG, N-terminal domain"/>
    <property type="match status" value="1"/>
</dbReference>
<dbReference type="InterPro" id="IPR043425">
    <property type="entry name" value="NusG-like"/>
</dbReference>
<feature type="domain" description="NusG-like N-terminal" evidence="4">
    <location>
        <begin position="7"/>
        <end position="99"/>
    </location>
</feature>
<evidence type="ECO:0000313" key="6">
    <source>
        <dbReference type="Proteomes" id="UP000295499"/>
    </source>
</evidence>
<keyword evidence="2" id="KW-0805">Transcription regulation</keyword>
<comment type="caution">
    <text evidence="5">The sequence shown here is derived from an EMBL/GenBank/DDBJ whole genome shotgun (WGS) entry which is preliminary data.</text>
</comment>
<sequence length="167" mass="19180">MMDSVYRWYPIYTKSRSEKKAYSELQRKGIEAYLPLKVTVKQWSDRKKKVEEPLIKSYLFAYLSAKEHAEVLMTSGVARFVYFSGNIASIPEKQIEDLRLLLATESELELFDFEIAAGEQVLVHAGPFQGMLAELVSIKNKKSIILRLQNLGYSIHIKTSMAFIQPL</sequence>
<evidence type="ECO:0000256" key="1">
    <source>
        <dbReference type="ARBA" id="ARBA00022814"/>
    </source>
</evidence>
<accession>A0A4R6ILY7</accession>
<reference evidence="5 6" key="1">
    <citation type="submission" date="2019-03" db="EMBL/GenBank/DDBJ databases">
        <title>Genomic Encyclopedia of Archaeal and Bacterial Type Strains, Phase II (KMG-II): from individual species to whole genera.</title>
        <authorList>
            <person name="Goeker M."/>
        </authorList>
    </citation>
    <scope>NUCLEOTIDE SEQUENCE [LARGE SCALE GENOMIC DNA]</scope>
    <source>
        <strain evidence="5 6">DSM 19034</strain>
    </source>
</reference>
<dbReference type="NCBIfam" id="NF033644">
    <property type="entry name" value="antiterm_UpxY"/>
    <property type="match status" value="1"/>
</dbReference>
<keyword evidence="3" id="KW-0804">Transcription</keyword>
<dbReference type="Gene3D" id="3.30.70.940">
    <property type="entry name" value="NusG, N-terminal domain"/>
    <property type="match status" value="1"/>
</dbReference>
<dbReference type="PANTHER" id="PTHR30265">
    <property type="entry name" value="RHO-INTERACTING TRANSCRIPTION TERMINATION FACTOR NUSG"/>
    <property type="match status" value="1"/>
</dbReference>
<evidence type="ECO:0000259" key="4">
    <source>
        <dbReference type="Pfam" id="PF02357"/>
    </source>
</evidence>
<dbReference type="PANTHER" id="PTHR30265:SF4">
    <property type="entry name" value="KOW MOTIF FAMILY PROTEIN, EXPRESSED"/>
    <property type="match status" value="1"/>
</dbReference>
<evidence type="ECO:0000256" key="3">
    <source>
        <dbReference type="ARBA" id="ARBA00023163"/>
    </source>
</evidence>
<dbReference type="EMBL" id="SNWM01000002">
    <property type="protein sequence ID" value="TDO23132.1"/>
    <property type="molecule type" value="Genomic_DNA"/>
</dbReference>
<dbReference type="Pfam" id="PF02357">
    <property type="entry name" value="NusG"/>
    <property type="match status" value="1"/>
</dbReference>
<evidence type="ECO:0000256" key="2">
    <source>
        <dbReference type="ARBA" id="ARBA00023015"/>
    </source>
</evidence>
<organism evidence="5 6">
    <name type="scientific">Pedobacter duraquae</name>
    <dbReference type="NCBI Taxonomy" id="425511"/>
    <lineage>
        <taxon>Bacteria</taxon>
        <taxon>Pseudomonadati</taxon>
        <taxon>Bacteroidota</taxon>
        <taxon>Sphingobacteriia</taxon>
        <taxon>Sphingobacteriales</taxon>
        <taxon>Sphingobacteriaceae</taxon>
        <taxon>Pedobacter</taxon>
    </lineage>
</organism>
<dbReference type="Proteomes" id="UP000295499">
    <property type="component" value="Unassembled WGS sequence"/>
</dbReference>
<dbReference type="RefSeq" id="WP_133555062.1">
    <property type="nucleotide sequence ID" value="NZ_SNWM01000002.1"/>
</dbReference>
<dbReference type="InterPro" id="IPR006645">
    <property type="entry name" value="NGN-like_dom"/>
</dbReference>
<evidence type="ECO:0000313" key="5">
    <source>
        <dbReference type="EMBL" id="TDO23132.1"/>
    </source>
</evidence>